<gene>
    <name evidence="7" type="ORF">I312_02688</name>
</gene>
<evidence type="ECO:0000313" key="7">
    <source>
        <dbReference type="EMBL" id="KIR48171.1"/>
    </source>
</evidence>
<feature type="transmembrane region" description="Helical" evidence="5">
    <location>
        <begin position="267"/>
        <end position="285"/>
    </location>
</feature>
<dbReference type="InterPro" id="IPR007568">
    <property type="entry name" value="RTA1"/>
</dbReference>
<accession>A0A0D0VLE6</accession>
<proteinExistence type="predicted"/>
<evidence type="ECO:0000256" key="4">
    <source>
        <dbReference type="ARBA" id="ARBA00023136"/>
    </source>
</evidence>
<protein>
    <submittedName>
        <fullName evidence="7">Integral membrane protein</fullName>
    </submittedName>
</protein>
<dbReference type="AlphaFoldDB" id="A0A0D0VLE6"/>
<keyword evidence="3 5" id="KW-1133">Transmembrane helix</keyword>
<evidence type="ECO:0000256" key="2">
    <source>
        <dbReference type="ARBA" id="ARBA00022692"/>
    </source>
</evidence>
<feature type="transmembrane region" description="Helical" evidence="5">
    <location>
        <begin position="79"/>
        <end position="98"/>
    </location>
</feature>
<dbReference type="HOGENOM" id="CLU_033465_3_3_1"/>
<dbReference type="EMBL" id="KN847978">
    <property type="protein sequence ID" value="KIR48171.1"/>
    <property type="molecule type" value="Genomic_DNA"/>
</dbReference>
<evidence type="ECO:0000256" key="5">
    <source>
        <dbReference type="SAM" id="Phobius"/>
    </source>
</evidence>
<dbReference type="OrthoDB" id="3358017at2759"/>
<evidence type="ECO:0000256" key="3">
    <source>
        <dbReference type="ARBA" id="ARBA00022989"/>
    </source>
</evidence>
<feature type="chain" id="PRO_5002223449" evidence="6">
    <location>
        <begin position="22"/>
        <end position="342"/>
    </location>
</feature>
<organism evidence="7">
    <name type="scientific">Cryptococcus bacillisporus CA1280</name>
    <dbReference type="NCBI Taxonomy" id="1296109"/>
    <lineage>
        <taxon>Eukaryota</taxon>
        <taxon>Fungi</taxon>
        <taxon>Dikarya</taxon>
        <taxon>Basidiomycota</taxon>
        <taxon>Agaricomycotina</taxon>
        <taxon>Tremellomycetes</taxon>
        <taxon>Tremellales</taxon>
        <taxon>Cryptococcaceae</taxon>
        <taxon>Cryptococcus</taxon>
        <taxon>Cryptococcus gattii species complex</taxon>
    </lineage>
</organism>
<dbReference type="Pfam" id="PF04479">
    <property type="entry name" value="RTA1"/>
    <property type="match status" value="1"/>
</dbReference>
<keyword evidence="6" id="KW-0732">Signal</keyword>
<sequence length="342" mass="38431">MRQSTLLKVFILSSFLSSVYAFGEGRDCPADPYADPANDICNPLRYVPNKVLNCLGAALFFIVAAALTFWSFRRKANYFLCLVIGAWFEGAGFVLRVLMRDNLHSLNLYIVANLFIILAPCAFLAGDYIVFGRLVQFLEAHHYIRPFKARQVSRIFIASDIITFLIQGSGGGLSASSSTGSAELGAHLFLAGIAIQMVSFIFFSCVWILFGIRVFSGDKQLWHREGWKPLYFALGFTCICFIIRSIYRTAELAGGYISYLSTHEGYFLGLDSLPLLLGIATYVFFWPGNYLHFDGNPFKKSKARRTEEGAQMYPLNAGDSYETQTGLDTKITPTYNNYYVRR</sequence>
<feature type="transmembrane region" description="Helical" evidence="5">
    <location>
        <begin position="110"/>
        <end position="131"/>
    </location>
</feature>
<dbReference type="PANTHER" id="PTHR31465">
    <property type="entry name" value="PROTEIN RTA1-RELATED"/>
    <property type="match status" value="1"/>
</dbReference>
<reference evidence="7" key="1">
    <citation type="submission" date="2015-01" db="EMBL/GenBank/DDBJ databases">
        <title>The Genome Sequence of Cryptococcus gattii CA1280.</title>
        <authorList>
            <consortium name="The Broad Institute Genomics Platform"/>
            <person name="Cuomo C."/>
            <person name="Litvintseva A."/>
            <person name="Chen Y."/>
            <person name="Heitman J."/>
            <person name="Sun S."/>
            <person name="Springer D."/>
            <person name="Dromer F."/>
            <person name="Young S."/>
            <person name="Zeng Q."/>
            <person name="Gargeya S."/>
            <person name="Abouelleil A."/>
            <person name="Alvarado L."/>
            <person name="Chapman S.B."/>
            <person name="Gainer-Dewar J."/>
            <person name="Goldberg J."/>
            <person name="Griggs A."/>
            <person name="Gujja S."/>
            <person name="Hansen M."/>
            <person name="Howarth C."/>
            <person name="Imamovic A."/>
            <person name="Larimer J."/>
            <person name="Murphy C."/>
            <person name="Naylor J."/>
            <person name="Pearson M."/>
            <person name="Priest M."/>
            <person name="Roberts A."/>
            <person name="Saif S."/>
            <person name="Shea T."/>
            <person name="Sykes S."/>
            <person name="Wortman J."/>
            <person name="Nusbaum C."/>
            <person name="Birren B."/>
        </authorList>
    </citation>
    <scope>NUCLEOTIDE SEQUENCE [LARGE SCALE GENOMIC DNA]</scope>
    <source>
        <strain evidence="7">CA1280</strain>
    </source>
</reference>
<feature type="transmembrane region" description="Helical" evidence="5">
    <location>
        <begin position="55"/>
        <end position="72"/>
    </location>
</feature>
<dbReference type="GO" id="GO:0016020">
    <property type="term" value="C:membrane"/>
    <property type="evidence" value="ECO:0007669"/>
    <property type="project" value="UniProtKB-SubCell"/>
</dbReference>
<feature type="transmembrane region" description="Helical" evidence="5">
    <location>
        <begin position="152"/>
        <end position="168"/>
    </location>
</feature>
<feature type="transmembrane region" description="Helical" evidence="5">
    <location>
        <begin position="188"/>
        <end position="210"/>
    </location>
</feature>
<keyword evidence="2 5" id="KW-0812">Transmembrane</keyword>
<evidence type="ECO:0000256" key="1">
    <source>
        <dbReference type="ARBA" id="ARBA00004141"/>
    </source>
</evidence>
<comment type="subcellular location">
    <subcellularLocation>
        <location evidence="1">Membrane</location>
        <topology evidence="1">Multi-pass membrane protein</topology>
    </subcellularLocation>
</comment>
<feature type="transmembrane region" description="Helical" evidence="5">
    <location>
        <begin position="230"/>
        <end position="247"/>
    </location>
</feature>
<dbReference type="PANTHER" id="PTHR31465:SF1">
    <property type="entry name" value="PROTEIN RTA1-RELATED"/>
    <property type="match status" value="1"/>
</dbReference>
<name>A0A0D0VLE6_CRYGA</name>
<evidence type="ECO:0000256" key="6">
    <source>
        <dbReference type="SAM" id="SignalP"/>
    </source>
</evidence>
<feature type="signal peptide" evidence="6">
    <location>
        <begin position="1"/>
        <end position="21"/>
    </location>
</feature>
<keyword evidence="4 5" id="KW-0472">Membrane</keyword>